<dbReference type="EMBL" id="SZPQ01000064">
    <property type="protein sequence ID" value="TKI02668.1"/>
    <property type="molecule type" value="Genomic_DNA"/>
</dbReference>
<name>A0ABY2SID3_9HYPH</name>
<keyword evidence="2" id="KW-1185">Reference proteome</keyword>
<comment type="caution">
    <text evidence="1">The sequence shown here is derived from an EMBL/GenBank/DDBJ whole genome shotgun (WGS) entry which is preliminary data.</text>
</comment>
<reference evidence="1 2" key="1">
    <citation type="submission" date="2019-04" db="EMBL/GenBank/DDBJ databases">
        <authorList>
            <person name="Li M."/>
            <person name="Gao C."/>
        </authorList>
    </citation>
    <scope>NUCLEOTIDE SEQUENCE [LARGE SCALE GENOMIC DNA]</scope>
    <source>
        <strain evidence="1 2">BGMRC 2031</strain>
    </source>
</reference>
<accession>A0ABY2SID3</accession>
<protein>
    <recommendedName>
        <fullName evidence="3">DUF3168 domain-containing protein</fullName>
    </recommendedName>
</protein>
<organism evidence="1 2">
    <name type="scientific">Martelella alba</name>
    <dbReference type="NCBI Taxonomy" id="2590451"/>
    <lineage>
        <taxon>Bacteria</taxon>
        <taxon>Pseudomonadati</taxon>
        <taxon>Pseudomonadota</taxon>
        <taxon>Alphaproteobacteria</taxon>
        <taxon>Hyphomicrobiales</taxon>
        <taxon>Aurantimonadaceae</taxon>
        <taxon>Martelella</taxon>
    </lineage>
</organism>
<dbReference type="Proteomes" id="UP000305202">
    <property type="component" value="Unassembled WGS sequence"/>
</dbReference>
<evidence type="ECO:0008006" key="3">
    <source>
        <dbReference type="Google" id="ProtNLM"/>
    </source>
</evidence>
<gene>
    <name evidence="1" type="ORF">FCN80_24225</name>
</gene>
<evidence type="ECO:0000313" key="1">
    <source>
        <dbReference type="EMBL" id="TKI02668.1"/>
    </source>
</evidence>
<evidence type="ECO:0000313" key="2">
    <source>
        <dbReference type="Proteomes" id="UP000305202"/>
    </source>
</evidence>
<dbReference type="RefSeq" id="WP_136992890.1">
    <property type="nucleotide sequence ID" value="NZ_SZPQ01000064.1"/>
</dbReference>
<sequence length="129" mass="14864">MIEYEIKNSLETLTGLPAYPLLLPDPEQEGVTYQRISDPRFDTGLVQTALIQARVQVSLYVIDDYPRLLSLDKTVCNAWEAIRHGYLGTWPVQTVMRDGIQQDQATLSDNRIQYRLIRDYLICYPEDAV</sequence>
<proteinExistence type="predicted"/>